<evidence type="ECO:0000313" key="2">
    <source>
        <dbReference type="EMBL" id="OAQ64978.1"/>
    </source>
</evidence>
<evidence type="ECO:0000313" key="3">
    <source>
        <dbReference type="Proteomes" id="UP000078397"/>
    </source>
</evidence>
<evidence type="ECO:0000256" key="1">
    <source>
        <dbReference type="SAM" id="MobiDB-lite"/>
    </source>
</evidence>
<keyword evidence="3" id="KW-1185">Reference proteome</keyword>
<dbReference type="KEGG" id="pchm:VFPPC_16290"/>
<dbReference type="AlphaFoldDB" id="A0A179FI73"/>
<feature type="region of interest" description="Disordered" evidence="1">
    <location>
        <begin position="34"/>
        <end position="57"/>
    </location>
</feature>
<accession>A0A179FI73</accession>
<dbReference type="RefSeq" id="XP_018142292.1">
    <property type="nucleotide sequence ID" value="XM_018294043.1"/>
</dbReference>
<gene>
    <name evidence="2" type="ORF">VFPPC_16290</name>
</gene>
<dbReference type="GeneID" id="28858037"/>
<dbReference type="Proteomes" id="UP000078397">
    <property type="component" value="Unassembled WGS sequence"/>
</dbReference>
<name>A0A179FI73_METCM</name>
<protein>
    <submittedName>
        <fullName evidence="2">Uncharacterized protein</fullName>
    </submittedName>
</protein>
<comment type="caution">
    <text evidence="2">The sequence shown here is derived from an EMBL/GenBank/DDBJ whole genome shotgun (WGS) entry which is preliminary data.</text>
</comment>
<proteinExistence type="predicted"/>
<organism evidence="2 3">
    <name type="scientific">Pochonia chlamydosporia 170</name>
    <dbReference type="NCBI Taxonomy" id="1380566"/>
    <lineage>
        <taxon>Eukaryota</taxon>
        <taxon>Fungi</taxon>
        <taxon>Dikarya</taxon>
        <taxon>Ascomycota</taxon>
        <taxon>Pezizomycotina</taxon>
        <taxon>Sordariomycetes</taxon>
        <taxon>Hypocreomycetidae</taxon>
        <taxon>Hypocreales</taxon>
        <taxon>Clavicipitaceae</taxon>
        <taxon>Pochonia</taxon>
    </lineage>
</organism>
<sequence length="142" mass="15795">MRNLNPAAMRTEPPFTFTPLLFCRNLNADFSPSAWKRGGEKKESKKKKSQGGSDRHSTVFQTTIVSHRCLFLLCETKANAFHTPPSCLLRNLMEPPAPGASAKTLRPGCQVSLSVLLRKPVLYCQPIFLCEKKNGGFAQKKT</sequence>
<dbReference type="EMBL" id="LSBJ02000005">
    <property type="protein sequence ID" value="OAQ64978.1"/>
    <property type="molecule type" value="Genomic_DNA"/>
</dbReference>
<reference evidence="2 3" key="1">
    <citation type="journal article" date="2016" name="PLoS Pathog.">
        <title>Biosynthesis of antibiotic leucinostatins in bio-control fungus Purpureocillium lilacinum and their inhibition on phytophthora revealed by genome mining.</title>
        <authorList>
            <person name="Wang G."/>
            <person name="Liu Z."/>
            <person name="Lin R."/>
            <person name="Li E."/>
            <person name="Mao Z."/>
            <person name="Ling J."/>
            <person name="Yang Y."/>
            <person name="Yin W.B."/>
            <person name="Xie B."/>
        </authorList>
    </citation>
    <scope>NUCLEOTIDE SEQUENCE [LARGE SCALE GENOMIC DNA]</scope>
    <source>
        <strain evidence="2">170</strain>
    </source>
</reference>